<evidence type="ECO:0000313" key="6">
    <source>
        <dbReference type="EMBL" id="AEG49796.1"/>
    </source>
</evidence>
<dbReference type="InterPro" id="IPR016160">
    <property type="entry name" value="Ald_DH_CS_CYS"/>
</dbReference>
<comment type="similarity">
    <text evidence="1 4">Belongs to the aldehyde dehydrogenase family.</text>
</comment>
<dbReference type="PROSITE" id="PS00687">
    <property type="entry name" value="ALDEHYDE_DEHYDR_GLU"/>
    <property type="match status" value="1"/>
</dbReference>
<evidence type="ECO:0000259" key="5">
    <source>
        <dbReference type="Pfam" id="PF00171"/>
    </source>
</evidence>
<dbReference type="AlphaFoldDB" id="F6EWA2"/>
<dbReference type="PANTHER" id="PTHR11699">
    <property type="entry name" value="ALDEHYDE DEHYDROGENASE-RELATED"/>
    <property type="match status" value="1"/>
</dbReference>
<dbReference type="EC" id="1.2.1.8" evidence="6"/>
<dbReference type="InterPro" id="IPR016162">
    <property type="entry name" value="Ald_DH_N"/>
</dbReference>
<dbReference type="KEGG" id="sch:Sphch_2126"/>
<dbReference type="STRING" id="690566.Sphch_2126"/>
<dbReference type="PROSITE" id="PS00070">
    <property type="entry name" value="ALDEHYDE_DEHYDR_CYS"/>
    <property type="match status" value="1"/>
</dbReference>
<dbReference type="RefSeq" id="WP_013848040.1">
    <property type="nucleotide sequence ID" value="NC_015593.1"/>
</dbReference>
<dbReference type="GO" id="GO:0008802">
    <property type="term" value="F:betaine-aldehyde dehydrogenase (NAD+) activity"/>
    <property type="evidence" value="ECO:0007669"/>
    <property type="project" value="UniProtKB-EC"/>
</dbReference>
<feature type="active site" evidence="3">
    <location>
        <position position="267"/>
    </location>
</feature>
<feature type="domain" description="Aldehyde dehydrogenase" evidence="5">
    <location>
        <begin position="31"/>
        <end position="490"/>
    </location>
</feature>
<protein>
    <submittedName>
        <fullName evidence="6">Betaine-aldehyde dehydrogenase</fullName>
        <ecNumber evidence="6">1.2.1.8</ecNumber>
    </submittedName>
</protein>
<evidence type="ECO:0000256" key="3">
    <source>
        <dbReference type="PROSITE-ProRule" id="PRU10007"/>
    </source>
</evidence>
<keyword evidence="2 4" id="KW-0560">Oxidoreductase</keyword>
<evidence type="ECO:0000256" key="1">
    <source>
        <dbReference type="ARBA" id="ARBA00009986"/>
    </source>
</evidence>
<dbReference type="Gene3D" id="3.40.309.10">
    <property type="entry name" value="Aldehyde Dehydrogenase, Chain A, domain 2"/>
    <property type="match status" value="1"/>
</dbReference>
<evidence type="ECO:0000313" key="7">
    <source>
        <dbReference type="Proteomes" id="UP000007150"/>
    </source>
</evidence>
<organism evidence="6 7">
    <name type="scientific">Sphingobium chlorophenolicum L-1</name>
    <dbReference type="NCBI Taxonomy" id="690566"/>
    <lineage>
        <taxon>Bacteria</taxon>
        <taxon>Pseudomonadati</taxon>
        <taxon>Pseudomonadota</taxon>
        <taxon>Alphaproteobacteria</taxon>
        <taxon>Sphingomonadales</taxon>
        <taxon>Sphingomonadaceae</taxon>
        <taxon>Sphingobium</taxon>
    </lineage>
</organism>
<keyword evidence="7" id="KW-1185">Reference proteome</keyword>
<dbReference type="FunFam" id="3.40.605.10:FF:000007">
    <property type="entry name" value="NAD/NADP-dependent betaine aldehyde dehydrogenase"/>
    <property type="match status" value="1"/>
</dbReference>
<dbReference type="FunFam" id="3.40.309.10:FF:000012">
    <property type="entry name" value="Betaine aldehyde dehydrogenase"/>
    <property type="match status" value="1"/>
</dbReference>
<reference evidence="6 7" key="1">
    <citation type="submission" date="2011-05" db="EMBL/GenBank/DDBJ databases">
        <title>Complete sequence of chromosome 1 of Sphingobium chlorophenolicum L-1.</title>
        <authorList>
            <consortium name="US DOE Joint Genome Institute"/>
            <person name="Lucas S."/>
            <person name="Han J."/>
            <person name="Lapidus A."/>
            <person name="Cheng J.-F."/>
            <person name="Goodwin L."/>
            <person name="Pitluck S."/>
            <person name="Peters L."/>
            <person name="Daligault H."/>
            <person name="Han C."/>
            <person name="Tapia R."/>
            <person name="Land M."/>
            <person name="Hauser L."/>
            <person name="Kyrpides N."/>
            <person name="Ivanova N."/>
            <person name="Pagani I."/>
            <person name="Turner P."/>
            <person name="Copley S."/>
            <person name="Woyke T."/>
        </authorList>
    </citation>
    <scope>NUCLEOTIDE SEQUENCE [LARGE SCALE GENOMIC DNA]</scope>
    <source>
        <strain evidence="6 7">L-1</strain>
    </source>
</reference>
<dbReference type="SUPFAM" id="SSF53720">
    <property type="entry name" value="ALDH-like"/>
    <property type="match status" value="1"/>
</dbReference>
<evidence type="ECO:0000256" key="2">
    <source>
        <dbReference type="ARBA" id="ARBA00023002"/>
    </source>
</evidence>
<name>F6EWA2_SPHCR</name>
<dbReference type="InterPro" id="IPR016161">
    <property type="entry name" value="Ald_DH/histidinol_DH"/>
</dbReference>
<dbReference type="HOGENOM" id="CLU_005391_0_1_5"/>
<dbReference type="InterPro" id="IPR016163">
    <property type="entry name" value="Ald_DH_C"/>
</dbReference>
<dbReference type="Proteomes" id="UP000007150">
    <property type="component" value="Chromosome 1"/>
</dbReference>
<evidence type="ECO:0000256" key="4">
    <source>
        <dbReference type="RuleBase" id="RU003345"/>
    </source>
</evidence>
<dbReference type="InterPro" id="IPR029510">
    <property type="entry name" value="Ald_DH_CS_GLU"/>
</dbReference>
<dbReference type="Gene3D" id="3.40.605.10">
    <property type="entry name" value="Aldehyde Dehydrogenase, Chain A, domain 1"/>
    <property type="match status" value="1"/>
</dbReference>
<gene>
    <name evidence="6" type="ORF">Sphch_2126</name>
</gene>
<dbReference type="Pfam" id="PF00171">
    <property type="entry name" value="Aldedh"/>
    <property type="match status" value="1"/>
</dbReference>
<dbReference type="EMBL" id="CP002798">
    <property type="protein sequence ID" value="AEG49796.1"/>
    <property type="molecule type" value="Genomic_DNA"/>
</dbReference>
<proteinExistence type="inferred from homology"/>
<accession>F6EWA2</accession>
<dbReference type="InterPro" id="IPR015590">
    <property type="entry name" value="Aldehyde_DH_dom"/>
</dbReference>
<sequence>MVAVQPVSSVLNRLKQPQLLLIDGKLQAAASGETYEVHDPATGKPIASVAHGASADIDLAVSAARQAFNDRRWRGLTAEARSRILLRLADLVEAHAGELAYLDILNNGMTLFMANALATSSANRVRSAAALGSRTYGKNASAAISGNGADMHAYTAKEPVGVVGLILPWNGPMASFLGKVSTALAAGCTCIVKPAEATPLTALLLGELALEAGVPPGVVNVIPGFGDAGQALVDHPDVDKISFTGSTAVGKQIVRSCADNLKRVTLELGGKSANIIFDDADMAIAIPGAANAIFMNSGQACLAGSRLFVQRRVLDTVLNGLSEIAGKIVLGSGFNPETQMGPLVSQRQLDRVTGYIEQGRTDGAKLVIGGGRRDGAGYFVEPTIFLDPPADSRIYREEIFGPVLVVNAFDTTEEVVEAANDTRYGLAGGVFTTNVNTAHLVAGQLRTGTIWVNCYGQLHPTMPFGGYKESGWGREIDEQGLEAFLETKSVFVKLT</sequence>